<organism evidence="2 3">
    <name type="scientific">Stereocaulon virgatum</name>
    <dbReference type="NCBI Taxonomy" id="373712"/>
    <lineage>
        <taxon>Eukaryota</taxon>
        <taxon>Fungi</taxon>
        <taxon>Dikarya</taxon>
        <taxon>Ascomycota</taxon>
        <taxon>Pezizomycotina</taxon>
        <taxon>Lecanoromycetes</taxon>
        <taxon>OSLEUM clade</taxon>
        <taxon>Lecanoromycetidae</taxon>
        <taxon>Lecanorales</taxon>
        <taxon>Lecanorineae</taxon>
        <taxon>Stereocaulaceae</taxon>
        <taxon>Stereocaulon</taxon>
    </lineage>
</organism>
<feature type="compositionally biased region" description="Acidic residues" evidence="1">
    <location>
        <begin position="334"/>
        <end position="343"/>
    </location>
</feature>
<feature type="region of interest" description="Disordered" evidence="1">
    <location>
        <begin position="439"/>
        <end position="473"/>
    </location>
</feature>
<evidence type="ECO:0000313" key="2">
    <source>
        <dbReference type="EMBL" id="KAL2039921.1"/>
    </source>
</evidence>
<dbReference type="Proteomes" id="UP001590950">
    <property type="component" value="Unassembled WGS sequence"/>
</dbReference>
<accession>A0ABR4A4S3</accession>
<feature type="compositionally biased region" description="Basic and acidic residues" evidence="1">
    <location>
        <begin position="500"/>
        <end position="514"/>
    </location>
</feature>
<proteinExistence type="predicted"/>
<feature type="region of interest" description="Disordered" evidence="1">
    <location>
        <begin position="334"/>
        <end position="353"/>
    </location>
</feature>
<name>A0ABR4A4S3_9LECA</name>
<keyword evidence="3" id="KW-1185">Reference proteome</keyword>
<evidence type="ECO:0000256" key="1">
    <source>
        <dbReference type="SAM" id="MobiDB-lite"/>
    </source>
</evidence>
<reference evidence="2 3" key="1">
    <citation type="submission" date="2024-09" db="EMBL/GenBank/DDBJ databases">
        <title>Rethinking Asexuality: The Enigmatic Case of Functional Sexual Genes in Lepraria (Stereocaulaceae).</title>
        <authorList>
            <person name="Doellman M."/>
            <person name="Sun Y."/>
            <person name="Barcenas-Pena A."/>
            <person name="Lumbsch H.T."/>
            <person name="Grewe F."/>
        </authorList>
    </citation>
    <scope>NUCLEOTIDE SEQUENCE [LARGE SCALE GENOMIC DNA]</scope>
    <source>
        <strain evidence="2 3">Mercado 3170</strain>
    </source>
</reference>
<feature type="region of interest" description="Disordered" evidence="1">
    <location>
        <begin position="385"/>
        <end position="407"/>
    </location>
</feature>
<gene>
    <name evidence="2" type="ORF">N7G274_007324</name>
</gene>
<protein>
    <submittedName>
        <fullName evidence="2">Uncharacterized protein</fullName>
    </submittedName>
</protein>
<sequence length="598" mass="67986">MSRVLYRWEEHNHGLEHKCGTCATPLASPRAKKTCFGIHEEACIRYHKTLFYVGQSNHCDACHKTIESHDKRHREIVAVIQSIQSLDGLDTNAHIFKDRDRKNRRPDSDEGGQEREPGWYDKFVTLNEDEIEERTVHCHADARKAAKAERRTAMNQSRVKVITQEDLDNVQDCLHPEASKKQPDHWMKNGQGLTNNKIIEDNISFRKSNTMCSSFRQAIYEKKLTKTNDPKRQPGMTIGEGKDILNPIMASLGLNINPIKPTRERKLLYNKLRIAIMEDLVAVDNEQAETMQRMAGYWRYANRRTYNEMVKNNELWDWASGQKLPEVEDLACIEEEEEEEDERSDSVINPQDNSIIQSYDDVYEQEALTEFARDRMDKTLVAKLPSSLDSPINSPERTSGSSATSPYADDDSYDSLWYYQEPSLNLSTNLINNRRKALCPKRPNINPSPFSGKPDDRSPSNAILIHDASPPQGNFPLRPFIPPRTTIPPHTTDLGNRYGYLEHDTPAPSEERKPSSSPRKFGVLVIQKLPEKAVQEVEEGWVVQGLKHKRFPLLVGNKGEEKAKRAKRAGEGKARGMDFAGAARGAGGTLMGLKSIIR</sequence>
<feature type="region of interest" description="Disordered" evidence="1">
    <location>
        <begin position="499"/>
        <end position="519"/>
    </location>
</feature>
<feature type="region of interest" description="Disordered" evidence="1">
    <location>
        <begin position="97"/>
        <end position="119"/>
    </location>
</feature>
<evidence type="ECO:0000313" key="3">
    <source>
        <dbReference type="Proteomes" id="UP001590950"/>
    </source>
</evidence>
<dbReference type="EMBL" id="JBEFKJ010000023">
    <property type="protein sequence ID" value="KAL2039921.1"/>
    <property type="molecule type" value="Genomic_DNA"/>
</dbReference>
<feature type="compositionally biased region" description="Polar residues" evidence="1">
    <location>
        <begin position="387"/>
        <end position="405"/>
    </location>
</feature>
<comment type="caution">
    <text evidence="2">The sequence shown here is derived from an EMBL/GenBank/DDBJ whole genome shotgun (WGS) entry which is preliminary data.</text>
</comment>